<proteinExistence type="predicted"/>
<keyword evidence="1" id="KW-0472">Membrane</keyword>
<feature type="transmembrane region" description="Helical" evidence="1">
    <location>
        <begin position="7"/>
        <end position="27"/>
    </location>
</feature>
<dbReference type="InterPro" id="IPR007165">
    <property type="entry name" value="Phage_holin_4_2"/>
</dbReference>
<keyword evidence="1" id="KW-1133">Transmembrane helix</keyword>
<evidence type="ECO:0000313" key="3">
    <source>
        <dbReference type="Proteomes" id="UP000242972"/>
    </source>
</evidence>
<keyword evidence="1" id="KW-0812">Transmembrane</keyword>
<dbReference type="Proteomes" id="UP000242972">
    <property type="component" value="Unassembled WGS sequence"/>
</dbReference>
<protein>
    <recommendedName>
        <fullName evidence="4">Phage holin family protein</fullName>
    </recommendedName>
</protein>
<reference evidence="2 3" key="1">
    <citation type="journal article" date="2014" name="BMC Genomics">
        <title>Comparison of environmental and isolate Sulfobacillus genomes reveals diverse carbon, sulfur, nitrogen, and hydrogen metabolisms.</title>
        <authorList>
            <person name="Justice N.B."/>
            <person name="Norman A."/>
            <person name="Brown C.T."/>
            <person name="Singh A."/>
            <person name="Thomas B.C."/>
            <person name="Banfield J.F."/>
        </authorList>
    </citation>
    <scope>NUCLEOTIDE SEQUENCE [LARGE SCALE GENOMIC DNA]</scope>
    <source>
        <strain evidence="2">AMDSBA4</strain>
    </source>
</reference>
<dbReference type="AlphaFoldDB" id="A0A2T2XKE2"/>
<feature type="transmembrane region" description="Helical" evidence="1">
    <location>
        <begin position="86"/>
        <end position="107"/>
    </location>
</feature>
<gene>
    <name evidence="2" type="ORF">C7B46_03335</name>
</gene>
<dbReference type="EMBL" id="PXYW01000005">
    <property type="protein sequence ID" value="PSR34959.1"/>
    <property type="molecule type" value="Genomic_DNA"/>
</dbReference>
<feature type="transmembrane region" description="Helical" evidence="1">
    <location>
        <begin position="63"/>
        <end position="80"/>
    </location>
</feature>
<feature type="transmembrane region" description="Helical" evidence="1">
    <location>
        <begin position="33"/>
        <end position="51"/>
    </location>
</feature>
<comment type="caution">
    <text evidence="2">The sequence shown here is derived from an EMBL/GenBank/DDBJ whole genome shotgun (WGS) entry which is preliminary data.</text>
</comment>
<accession>A0A2T2XKE2</accession>
<dbReference type="Pfam" id="PF04020">
    <property type="entry name" value="Phage_holin_4_2"/>
    <property type="match status" value="1"/>
</dbReference>
<sequence>MTWHYLLRFWLVVTVLYIMAVVVPGFSVSPVTSIFLAIFLTMATSFLEFWLGTRASPRVPGMVAWATAALLLWIAGRILPGVQVTIWGAILAGGLLWVAGLAFPQIWG</sequence>
<evidence type="ECO:0000256" key="1">
    <source>
        <dbReference type="SAM" id="Phobius"/>
    </source>
</evidence>
<name>A0A2T2XKE2_9FIRM</name>
<evidence type="ECO:0000313" key="2">
    <source>
        <dbReference type="EMBL" id="PSR34959.1"/>
    </source>
</evidence>
<organism evidence="2 3">
    <name type="scientific">Sulfobacillus benefaciens</name>
    <dbReference type="NCBI Taxonomy" id="453960"/>
    <lineage>
        <taxon>Bacteria</taxon>
        <taxon>Bacillati</taxon>
        <taxon>Bacillota</taxon>
        <taxon>Clostridia</taxon>
        <taxon>Eubacteriales</taxon>
        <taxon>Clostridiales Family XVII. Incertae Sedis</taxon>
        <taxon>Sulfobacillus</taxon>
    </lineage>
</organism>
<evidence type="ECO:0008006" key="4">
    <source>
        <dbReference type="Google" id="ProtNLM"/>
    </source>
</evidence>